<evidence type="ECO:0000259" key="1">
    <source>
        <dbReference type="Pfam" id="PF13460"/>
    </source>
</evidence>
<dbReference type="AlphaFoldDB" id="A0A9D2TQW6"/>
<dbReference type="Gene3D" id="3.40.50.720">
    <property type="entry name" value="NAD(P)-binding Rossmann-like Domain"/>
    <property type="match status" value="1"/>
</dbReference>
<proteinExistence type="predicted"/>
<dbReference type="Proteomes" id="UP000823858">
    <property type="component" value="Unassembled WGS sequence"/>
</dbReference>
<accession>A0A9D2TQW6</accession>
<dbReference type="PANTHER" id="PTHR15020">
    <property type="entry name" value="FLAVIN REDUCTASE-RELATED"/>
    <property type="match status" value="1"/>
</dbReference>
<reference evidence="2" key="1">
    <citation type="journal article" date="2021" name="PeerJ">
        <title>Extensive microbial diversity within the chicken gut microbiome revealed by metagenomics and culture.</title>
        <authorList>
            <person name="Gilroy R."/>
            <person name="Ravi A."/>
            <person name="Getino M."/>
            <person name="Pursley I."/>
            <person name="Horton D.L."/>
            <person name="Alikhan N.F."/>
            <person name="Baker D."/>
            <person name="Gharbi K."/>
            <person name="Hall N."/>
            <person name="Watson M."/>
            <person name="Adriaenssens E.M."/>
            <person name="Foster-Nyarko E."/>
            <person name="Jarju S."/>
            <person name="Secka A."/>
            <person name="Antonio M."/>
            <person name="Oren A."/>
            <person name="Chaudhuri R.R."/>
            <person name="La Ragione R."/>
            <person name="Hildebrand F."/>
            <person name="Pallen M.J."/>
        </authorList>
    </citation>
    <scope>NUCLEOTIDE SEQUENCE</scope>
    <source>
        <strain evidence="2">ChiHjej13B12-4958</strain>
    </source>
</reference>
<organism evidence="2 3">
    <name type="scientific">Candidatus Corynebacterium faecigallinarum</name>
    <dbReference type="NCBI Taxonomy" id="2838528"/>
    <lineage>
        <taxon>Bacteria</taxon>
        <taxon>Bacillati</taxon>
        <taxon>Actinomycetota</taxon>
        <taxon>Actinomycetes</taxon>
        <taxon>Mycobacteriales</taxon>
        <taxon>Corynebacteriaceae</taxon>
        <taxon>Corynebacterium</taxon>
    </lineage>
</organism>
<feature type="domain" description="NAD(P)-binding" evidence="1">
    <location>
        <begin position="8"/>
        <end position="196"/>
    </location>
</feature>
<comment type="caution">
    <text evidence="2">The sequence shown here is derived from an EMBL/GenBank/DDBJ whole genome shotgun (WGS) entry which is preliminary data.</text>
</comment>
<reference evidence="2" key="2">
    <citation type="submission" date="2021-04" db="EMBL/GenBank/DDBJ databases">
        <authorList>
            <person name="Gilroy R."/>
        </authorList>
    </citation>
    <scope>NUCLEOTIDE SEQUENCE</scope>
    <source>
        <strain evidence="2">ChiHjej13B12-4958</strain>
    </source>
</reference>
<dbReference type="SUPFAM" id="SSF51735">
    <property type="entry name" value="NAD(P)-binding Rossmann-fold domains"/>
    <property type="match status" value="1"/>
</dbReference>
<dbReference type="PANTHER" id="PTHR15020:SF50">
    <property type="entry name" value="UPF0659 PROTEIN YMR090W"/>
    <property type="match status" value="1"/>
</dbReference>
<dbReference type="InterPro" id="IPR036291">
    <property type="entry name" value="NAD(P)-bd_dom_sf"/>
</dbReference>
<gene>
    <name evidence="2" type="ORF">H9751_11925</name>
</gene>
<evidence type="ECO:0000313" key="2">
    <source>
        <dbReference type="EMBL" id="HJC86218.1"/>
    </source>
</evidence>
<protein>
    <submittedName>
        <fullName evidence="2">NAD(P)H-binding protein</fullName>
    </submittedName>
</protein>
<dbReference type="Pfam" id="PF13460">
    <property type="entry name" value="NAD_binding_10"/>
    <property type="match status" value="1"/>
</dbReference>
<dbReference type="InterPro" id="IPR016040">
    <property type="entry name" value="NAD(P)-bd_dom"/>
</dbReference>
<evidence type="ECO:0000313" key="3">
    <source>
        <dbReference type="Proteomes" id="UP000823858"/>
    </source>
</evidence>
<sequence>MTNVLIIGGHGKVGLLAAPKLVDKGFQVTSLIRNPDQVPAIESLGASALVQDVTTLDAAGWDELLGRFDVVVWSAGNGGRGGQDVTYAVDRDAALAAVDSLERLAASGTTPRYINVSYAGATQHSVPEEDSFFAYADAKKTVDERLNSTEGLEYLILGPAALTEETATGWAPVGNDVPREQWTTARDLVADVITEFAGRDNLPENRTVEFIDGERPVSEI</sequence>
<dbReference type="EMBL" id="DWVP01000024">
    <property type="protein sequence ID" value="HJC86218.1"/>
    <property type="molecule type" value="Genomic_DNA"/>
</dbReference>
<name>A0A9D2TQW6_9CORY</name>